<evidence type="ECO:0000256" key="4">
    <source>
        <dbReference type="SAM" id="MobiDB-lite"/>
    </source>
</evidence>
<dbReference type="Pfam" id="PF17853">
    <property type="entry name" value="GGDEF_2"/>
    <property type="match status" value="1"/>
</dbReference>
<evidence type="ECO:0000256" key="1">
    <source>
        <dbReference type="ARBA" id="ARBA00023015"/>
    </source>
</evidence>
<dbReference type="PANTHER" id="PTHR43280:SF28">
    <property type="entry name" value="HTH-TYPE TRANSCRIPTIONAL ACTIVATOR RHAS"/>
    <property type="match status" value="1"/>
</dbReference>
<keyword evidence="3" id="KW-0804">Transcription</keyword>
<dbReference type="InterPro" id="IPR009057">
    <property type="entry name" value="Homeodomain-like_sf"/>
</dbReference>
<protein>
    <submittedName>
        <fullName evidence="7">AraC family transcriptional regulator</fullName>
    </submittedName>
</protein>
<dbReference type="Proteomes" id="UP000187074">
    <property type="component" value="Unassembled WGS sequence"/>
</dbReference>
<proteinExistence type="predicted"/>
<keyword evidence="5" id="KW-0812">Transmembrane</keyword>
<organism evidence="7 8">
    <name type="scientific">Paenibacillus lautus</name>
    <name type="common">Bacillus lautus</name>
    <dbReference type="NCBI Taxonomy" id="1401"/>
    <lineage>
        <taxon>Bacteria</taxon>
        <taxon>Bacillati</taxon>
        <taxon>Bacillota</taxon>
        <taxon>Bacilli</taxon>
        <taxon>Bacillales</taxon>
        <taxon>Paenibacillaceae</taxon>
        <taxon>Paenibacillus</taxon>
    </lineage>
</organism>
<evidence type="ECO:0000313" key="8">
    <source>
        <dbReference type="Proteomes" id="UP000187074"/>
    </source>
</evidence>
<feature type="region of interest" description="Disordered" evidence="4">
    <location>
        <begin position="1"/>
        <end position="20"/>
    </location>
</feature>
<dbReference type="GO" id="GO:0043565">
    <property type="term" value="F:sequence-specific DNA binding"/>
    <property type="evidence" value="ECO:0007669"/>
    <property type="project" value="InterPro"/>
</dbReference>
<evidence type="ECO:0000256" key="5">
    <source>
        <dbReference type="SAM" id="Phobius"/>
    </source>
</evidence>
<gene>
    <name evidence="7" type="ORF">BK123_13450</name>
</gene>
<name>A0A1R1B233_PAELA</name>
<dbReference type="PROSITE" id="PS00041">
    <property type="entry name" value="HTH_ARAC_FAMILY_1"/>
    <property type="match status" value="1"/>
</dbReference>
<dbReference type="SMART" id="SM00342">
    <property type="entry name" value="HTH_ARAC"/>
    <property type="match status" value="1"/>
</dbReference>
<evidence type="ECO:0000256" key="2">
    <source>
        <dbReference type="ARBA" id="ARBA00023125"/>
    </source>
</evidence>
<dbReference type="InterPro" id="IPR041522">
    <property type="entry name" value="CdaR_GGDEF"/>
</dbReference>
<dbReference type="InterPro" id="IPR018060">
    <property type="entry name" value="HTH_AraC"/>
</dbReference>
<dbReference type="GO" id="GO:0003700">
    <property type="term" value="F:DNA-binding transcription factor activity"/>
    <property type="evidence" value="ECO:0007669"/>
    <property type="project" value="InterPro"/>
</dbReference>
<keyword evidence="2" id="KW-0238">DNA-binding</keyword>
<sequence>MKRRTPPNRSPEPGDTDSPPPRRTTLFWRLFANYFLLILIPVIVASVLAQVLVVRIIEKDAERFNQVMMNRFSEQTDTELQSLKTSMINILSTSRLRSVLLAPMASSPESQLLPELLHSLREQLQQLESDDLVERAYYYFVHQDLMMDAETYTNKAYYFHSHYPLDLNRRHQLEAELSGKKMMDFMDTPDTLTASMSYPFNTAAPEVYLLVEVKRDKLQEQIHIPESWVTGTAIVDDRAKVIAQNGLTEQDQLALQQRIRTEGIASQFTISDKTGLSFMASGFDESWHYISMIDLGTLMKPVYMTRWICWLFLLFFLIVGALASYYLSRRLYRPIREIKDGLKLHHAPNGEVGHEGNEFDVIKRYSQFIMTENKELFQMVNGMLPIVQEQFFTKILLGQYRDALSIEYYAKEIEFAYSHKAARTVLCISFHYDPTVYESASESTKTFLLTELKDKIHRLAHGMVWICQTRPDLIACIVEHGPITEGEDHPEQIAEQIRHVFLEYGAYYKATIGIGKTVHAIEELHQSYEHALAMLKYRGLHSAVEICGSQPSRELQQRDSFLSVQEVQRILNQYKTREYDKLLHSVLALLGEGKGKDASAMQMKYLLADVLNTWIRAVESERNELNVPYYSGLFERMNRCMTWDELTCCFEEIHGFLFRKPASSSRSQQFSEIVEYIHEHYDQEMSIEYFAGKLNMSIGHFSRTFKEEVGEKYVEYIAKYRLMKAKQFLLETDLKIDEIAEKVGYWGRNSLIRAFRRYEGITPAKYRSFHQ</sequence>
<dbReference type="InterPro" id="IPR018062">
    <property type="entry name" value="HTH_AraC-typ_CS"/>
</dbReference>
<dbReference type="EMBL" id="MRTF01000004">
    <property type="protein sequence ID" value="OME92878.1"/>
    <property type="molecule type" value="Genomic_DNA"/>
</dbReference>
<dbReference type="SUPFAM" id="SSF46689">
    <property type="entry name" value="Homeodomain-like"/>
    <property type="match status" value="2"/>
</dbReference>
<comment type="caution">
    <text evidence="7">The sequence shown here is derived from an EMBL/GenBank/DDBJ whole genome shotgun (WGS) entry which is preliminary data.</text>
</comment>
<dbReference type="PANTHER" id="PTHR43280">
    <property type="entry name" value="ARAC-FAMILY TRANSCRIPTIONAL REGULATOR"/>
    <property type="match status" value="1"/>
</dbReference>
<dbReference type="RefSeq" id="WP_076322905.1">
    <property type="nucleotide sequence ID" value="NZ_MRTF01000004.1"/>
</dbReference>
<dbReference type="PROSITE" id="PS01124">
    <property type="entry name" value="HTH_ARAC_FAMILY_2"/>
    <property type="match status" value="1"/>
</dbReference>
<dbReference type="AlphaFoldDB" id="A0A1R1B233"/>
<dbReference type="STRING" id="1401.BK123_13450"/>
<evidence type="ECO:0000256" key="3">
    <source>
        <dbReference type="ARBA" id="ARBA00023163"/>
    </source>
</evidence>
<evidence type="ECO:0000259" key="6">
    <source>
        <dbReference type="PROSITE" id="PS01124"/>
    </source>
</evidence>
<dbReference type="Gene3D" id="1.10.10.60">
    <property type="entry name" value="Homeodomain-like"/>
    <property type="match status" value="2"/>
</dbReference>
<feature type="domain" description="HTH araC/xylS-type" evidence="6">
    <location>
        <begin position="671"/>
        <end position="769"/>
    </location>
</feature>
<keyword evidence="5" id="KW-0472">Membrane</keyword>
<dbReference type="OrthoDB" id="2496058at2"/>
<feature type="transmembrane region" description="Helical" evidence="5">
    <location>
        <begin position="31"/>
        <end position="54"/>
    </location>
</feature>
<keyword evidence="5" id="KW-1133">Transmembrane helix</keyword>
<dbReference type="Pfam" id="PF12833">
    <property type="entry name" value="HTH_18"/>
    <property type="match status" value="1"/>
</dbReference>
<evidence type="ECO:0000313" key="7">
    <source>
        <dbReference type="EMBL" id="OME92878.1"/>
    </source>
</evidence>
<accession>A0A1R1B233</accession>
<keyword evidence="1" id="KW-0805">Transcription regulation</keyword>
<reference evidence="7 8" key="1">
    <citation type="submission" date="2016-11" db="EMBL/GenBank/DDBJ databases">
        <title>Paenibacillus species isolates.</title>
        <authorList>
            <person name="Beno S.M."/>
        </authorList>
    </citation>
    <scope>NUCLEOTIDE SEQUENCE [LARGE SCALE GENOMIC DNA]</scope>
    <source>
        <strain evidence="7 8">FSL F4-0100</strain>
    </source>
</reference>
<feature type="transmembrane region" description="Helical" evidence="5">
    <location>
        <begin position="307"/>
        <end position="327"/>
    </location>
</feature>